<reference evidence="2" key="3">
    <citation type="submission" date="2018-08" db="UniProtKB">
        <authorList>
            <consortium name="EnsemblPlants"/>
        </authorList>
    </citation>
    <scope>IDENTIFICATION</scope>
    <source>
        <strain evidence="2">cv. Bd21</strain>
    </source>
</reference>
<proteinExistence type="predicted"/>
<reference evidence="1 2" key="1">
    <citation type="journal article" date="2010" name="Nature">
        <title>Genome sequencing and analysis of the model grass Brachypodium distachyon.</title>
        <authorList>
            <consortium name="International Brachypodium Initiative"/>
        </authorList>
    </citation>
    <scope>NUCLEOTIDE SEQUENCE [LARGE SCALE GENOMIC DNA]</scope>
    <source>
        <strain evidence="1 2">Bd21</strain>
    </source>
</reference>
<evidence type="ECO:0000313" key="1">
    <source>
        <dbReference type="EMBL" id="PNT71653.1"/>
    </source>
</evidence>
<dbReference type="Proteomes" id="UP000008810">
    <property type="component" value="Chromosome 2"/>
</dbReference>
<sequence length="68" mass="8096">MSGLRGVYRFWIDKHPSFQIISSFTRNIESYHVTTFLDVEQRREVRTQGKLKAKEQRLARVQWAVSGR</sequence>
<reference evidence="1" key="2">
    <citation type="submission" date="2017-06" db="EMBL/GenBank/DDBJ databases">
        <title>WGS assembly of Brachypodium distachyon.</title>
        <authorList>
            <consortium name="The International Brachypodium Initiative"/>
            <person name="Lucas S."/>
            <person name="Harmon-Smith M."/>
            <person name="Lail K."/>
            <person name="Tice H."/>
            <person name="Grimwood J."/>
            <person name="Bruce D."/>
            <person name="Barry K."/>
            <person name="Shu S."/>
            <person name="Lindquist E."/>
            <person name="Wang M."/>
            <person name="Pitluck S."/>
            <person name="Vogel J.P."/>
            <person name="Garvin D.F."/>
            <person name="Mockler T.C."/>
            <person name="Schmutz J."/>
            <person name="Rokhsar D."/>
            <person name="Bevan M.W."/>
        </authorList>
    </citation>
    <scope>NUCLEOTIDE SEQUENCE</scope>
    <source>
        <strain evidence="1">Bd21</strain>
    </source>
</reference>
<evidence type="ECO:0000313" key="3">
    <source>
        <dbReference type="Proteomes" id="UP000008810"/>
    </source>
</evidence>
<dbReference type="AlphaFoldDB" id="A0A2K2DBJ6"/>
<keyword evidence="3" id="KW-1185">Reference proteome</keyword>
<accession>A0A2K2DBJ6</accession>
<dbReference type="EnsemblPlants" id="PNT71653">
    <property type="protein sequence ID" value="PNT71653"/>
    <property type="gene ID" value="BRADI_2g33266v3"/>
</dbReference>
<organism evidence="1">
    <name type="scientific">Brachypodium distachyon</name>
    <name type="common">Purple false brome</name>
    <name type="synonym">Trachynia distachya</name>
    <dbReference type="NCBI Taxonomy" id="15368"/>
    <lineage>
        <taxon>Eukaryota</taxon>
        <taxon>Viridiplantae</taxon>
        <taxon>Streptophyta</taxon>
        <taxon>Embryophyta</taxon>
        <taxon>Tracheophyta</taxon>
        <taxon>Spermatophyta</taxon>
        <taxon>Magnoliopsida</taxon>
        <taxon>Liliopsida</taxon>
        <taxon>Poales</taxon>
        <taxon>Poaceae</taxon>
        <taxon>BOP clade</taxon>
        <taxon>Pooideae</taxon>
        <taxon>Stipodae</taxon>
        <taxon>Brachypodieae</taxon>
        <taxon>Brachypodium</taxon>
    </lineage>
</organism>
<dbReference type="Gramene" id="PNT71653">
    <property type="protein sequence ID" value="PNT71653"/>
    <property type="gene ID" value="BRADI_2g33266v3"/>
</dbReference>
<name>A0A2K2DBJ6_BRADI</name>
<gene>
    <name evidence="1" type="ORF">BRADI_2g33266v3</name>
</gene>
<evidence type="ECO:0000313" key="2">
    <source>
        <dbReference type="EnsemblPlants" id="PNT71653"/>
    </source>
</evidence>
<protein>
    <submittedName>
        <fullName evidence="1 2">Uncharacterized protein</fullName>
    </submittedName>
</protein>
<dbReference type="InParanoid" id="A0A2K2DBJ6"/>
<dbReference type="EMBL" id="CM000881">
    <property type="protein sequence ID" value="PNT71653.1"/>
    <property type="molecule type" value="Genomic_DNA"/>
</dbReference>